<dbReference type="RefSeq" id="XP_066070091.1">
    <property type="nucleotide sequence ID" value="XM_066213994.1"/>
</dbReference>
<reference evidence="2" key="3">
    <citation type="submission" date="2024-01" db="EMBL/GenBank/DDBJ databases">
        <authorList>
            <person name="Coelho M.A."/>
            <person name="David-Palma M."/>
            <person name="Shea T."/>
            <person name="Sun S."/>
            <person name="Cuomo C.A."/>
            <person name="Heitman J."/>
        </authorList>
    </citation>
    <scope>NUCLEOTIDE SEQUENCE</scope>
    <source>
        <strain evidence="2">CBS 7841</strain>
    </source>
</reference>
<dbReference type="KEGG" id="cdep:91088824"/>
<reference evidence="2" key="2">
    <citation type="journal article" date="2022" name="Elife">
        <title>Obligate sexual reproduction of a homothallic fungus closely related to the Cryptococcus pathogenic species complex.</title>
        <authorList>
            <person name="Passer A.R."/>
            <person name="Clancey S.A."/>
            <person name="Shea T."/>
            <person name="David-Palma M."/>
            <person name="Averette A.F."/>
            <person name="Boekhout T."/>
            <person name="Porcel B.M."/>
            <person name="Nowrousian M."/>
            <person name="Cuomo C.A."/>
            <person name="Sun S."/>
            <person name="Heitman J."/>
            <person name="Coelho M.A."/>
        </authorList>
    </citation>
    <scope>NUCLEOTIDE SEQUENCE</scope>
    <source>
        <strain evidence="2">CBS 7841</strain>
    </source>
</reference>
<gene>
    <name evidence="2" type="ORF">L203_104614</name>
</gene>
<feature type="compositionally biased region" description="Polar residues" evidence="1">
    <location>
        <begin position="50"/>
        <end position="69"/>
    </location>
</feature>
<evidence type="ECO:0000256" key="1">
    <source>
        <dbReference type="SAM" id="MobiDB-lite"/>
    </source>
</evidence>
<evidence type="ECO:0000313" key="2">
    <source>
        <dbReference type="EMBL" id="WVN89391.1"/>
    </source>
</evidence>
<dbReference type="Proteomes" id="UP000094043">
    <property type="component" value="Chromosome 5"/>
</dbReference>
<evidence type="ECO:0000313" key="3">
    <source>
        <dbReference type="Proteomes" id="UP000094043"/>
    </source>
</evidence>
<reference evidence="2" key="1">
    <citation type="submission" date="2016-06" db="EMBL/GenBank/DDBJ databases">
        <authorList>
            <person name="Cuomo C."/>
            <person name="Litvintseva A."/>
            <person name="Heitman J."/>
            <person name="Chen Y."/>
            <person name="Sun S."/>
            <person name="Springer D."/>
            <person name="Dromer F."/>
            <person name="Young S."/>
            <person name="Zeng Q."/>
            <person name="Chapman S."/>
            <person name="Gujja S."/>
            <person name="Saif S."/>
            <person name="Birren B."/>
        </authorList>
    </citation>
    <scope>NUCLEOTIDE SEQUENCE</scope>
    <source>
        <strain evidence="2">CBS 7841</strain>
    </source>
</reference>
<sequence length="86" mass="8789">MQKASASSAQPANSSSNPRPPPHRRAAEISAAPSLPSYPQASGMSMGPHASTQPEPAQIPARTQPTASLNPPGPSILARRLEGVGQ</sequence>
<keyword evidence="3" id="KW-1185">Reference proteome</keyword>
<organism evidence="2 3">
    <name type="scientific">Cryptococcus depauperatus CBS 7841</name>
    <dbReference type="NCBI Taxonomy" id="1295531"/>
    <lineage>
        <taxon>Eukaryota</taxon>
        <taxon>Fungi</taxon>
        <taxon>Dikarya</taxon>
        <taxon>Basidiomycota</taxon>
        <taxon>Agaricomycotina</taxon>
        <taxon>Tremellomycetes</taxon>
        <taxon>Tremellales</taxon>
        <taxon>Cryptococcaceae</taxon>
        <taxon>Cryptococcus</taxon>
    </lineage>
</organism>
<dbReference type="GeneID" id="91088824"/>
<dbReference type="AlphaFoldDB" id="A0AAJ8JVS5"/>
<proteinExistence type="predicted"/>
<feature type="region of interest" description="Disordered" evidence="1">
    <location>
        <begin position="1"/>
        <end position="86"/>
    </location>
</feature>
<name>A0AAJ8JVS5_9TREE</name>
<dbReference type="EMBL" id="CP143788">
    <property type="protein sequence ID" value="WVN89391.1"/>
    <property type="molecule type" value="Genomic_DNA"/>
</dbReference>
<feature type="compositionally biased region" description="Low complexity" evidence="1">
    <location>
        <begin position="1"/>
        <end position="17"/>
    </location>
</feature>
<protein>
    <submittedName>
        <fullName evidence="2">Uncharacterized protein</fullName>
    </submittedName>
</protein>
<accession>A0AAJ8JVS5</accession>